<evidence type="ECO:0000256" key="1">
    <source>
        <dbReference type="SAM" id="MobiDB-lite"/>
    </source>
</evidence>
<dbReference type="Proteomes" id="UP000756132">
    <property type="component" value="Chromosome 6"/>
</dbReference>
<reference evidence="2" key="2">
    <citation type="journal article" date="2022" name="Microb. Genom.">
        <title>A chromosome-scale genome assembly of the tomato pathogen Cladosporium fulvum reveals a compartmentalized genome architecture and the presence of a dispensable chromosome.</title>
        <authorList>
            <person name="Zaccaron A.Z."/>
            <person name="Chen L.H."/>
            <person name="Samaras A."/>
            <person name="Stergiopoulos I."/>
        </authorList>
    </citation>
    <scope>NUCLEOTIDE SEQUENCE</scope>
    <source>
        <strain evidence="2">Race5_Kim</strain>
    </source>
</reference>
<dbReference type="GeneID" id="71987073"/>
<name>A0A9Q8P9M9_PASFU</name>
<evidence type="ECO:0000313" key="2">
    <source>
        <dbReference type="EMBL" id="UJO18465.1"/>
    </source>
</evidence>
<reference evidence="2" key="1">
    <citation type="submission" date="2021-12" db="EMBL/GenBank/DDBJ databases">
        <authorList>
            <person name="Zaccaron A."/>
            <person name="Stergiopoulos I."/>
        </authorList>
    </citation>
    <scope>NUCLEOTIDE SEQUENCE</scope>
    <source>
        <strain evidence="2">Race5_Kim</strain>
    </source>
</reference>
<protein>
    <submittedName>
        <fullName evidence="2">Uncharacterized protein</fullName>
    </submittedName>
</protein>
<evidence type="ECO:0000313" key="3">
    <source>
        <dbReference type="Proteomes" id="UP000756132"/>
    </source>
</evidence>
<feature type="region of interest" description="Disordered" evidence="1">
    <location>
        <begin position="1"/>
        <end position="41"/>
    </location>
</feature>
<dbReference type="OrthoDB" id="5413892at2759"/>
<dbReference type="RefSeq" id="XP_047762831.1">
    <property type="nucleotide sequence ID" value="XM_047906343.1"/>
</dbReference>
<dbReference type="Pfam" id="PF07957">
    <property type="entry name" value="DUF3294"/>
    <property type="match status" value="1"/>
</dbReference>
<organism evidence="2 3">
    <name type="scientific">Passalora fulva</name>
    <name type="common">Tomato leaf mold</name>
    <name type="synonym">Cladosporium fulvum</name>
    <dbReference type="NCBI Taxonomy" id="5499"/>
    <lineage>
        <taxon>Eukaryota</taxon>
        <taxon>Fungi</taxon>
        <taxon>Dikarya</taxon>
        <taxon>Ascomycota</taxon>
        <taxon>Pezizomycotina</taxon>
        <taxon>Dothideomycetes</taxon>
        <taxon>Dothideomycetidae</taxon>
        <taxon>Mycosphaerellales</taxon>
        <taxon>Mycosphaerellaceae</taxon>
        <taxon>Fulvia</taxon>
    </lineage>
</organism>
<sequence length="142" mass="15201">MSTPTKTPPAAPANKSSTVPKINPVAKRTESIAGDSAAATAKDDTNKAIEKLETRFKAVNTNNVARVANSRVTSNDEKLIPLVSLKNGQPLARFPETAKDVGKSTLTQMNVFLTQLDAEQTGSEAARRERLRLHIGLIPNPA</sequence>
<dbReference type="InterPro" id="IPR012917">
    <property type="entry name" value="DUF3294"/>
</dbReference>
<dbReference type="KEGG" id="ffu:CLAFUR5_07195"/>
<feature type="compositionally biased region" description="Low complexity" evidence="1">
    <location>
        <begin position="31"/>
        <end position="40"/>
    </location>
</feature>
<dbReference type="AlphaFoldDB" id="A0A9Q8P9M9"/>
<proteinExistence type="predicted"/>
<dbReference type="OMA" id="THMEDRW"/>
<keyword evidence="3" id="KW-1185">Reference proteome</keyword>
<feature type="compositionally biased region" description="Pro residues" evidence="1">
    <location>
        <begin position="1"/>
        <end position="11"/>
    </location>
</feature>
<accession>A0A9Q8P9M9</accession>
<dbReference type="EMBL" id="CP090168">
    <property type="protein sequence ID" value="UJO18465.1"/>
    <property type="molecule type" value="Genomic_DNA"/>
</dbReference>
<gene>
    <name evidence="2" type="ORF">CLAFUR5_07195</name>
</gene>